<evidence type="ECO:0000313" key="4">
    <source>
        <dbReference type="EMBL" id="MBN3579206.1"/>
    </source>
</evidence>
<keyword evidence="3" id="KW-0949">S-adenosyl-L-methionine</keyword>
<evidence type="ECO:0000313" key="5">
    <source>
        <dbReference type="Proteomes" id="UP000779070"/>
    </source>
</evidence>
<protein>
    <submittedName>
        <fullName evidence="4">DNA adenine methylase</fullName>
    </submittedName>
</protein>
<dbReference type="Proteomes" id="UP000779070">
    <property type="component" value="Unassembled WGS sequence"/>
</dbReference>
<keyword evidence="2" id="KW-0808">Transferase</keyword>
<dbReference type="SUPFAM" id="SSF53335">
    <property type="entry name" value="S-adenosyl-L-methionine-dependent methyltransferases"/>
    <property type="match status" value="1"/>
</dbReference>
<comment type="caution">
    <text evidence="4">The sequence shown here is derived from an EMBL/GenBank/DDBJ whole genome shotgun (WGS) entry which is preliminary data.</text>
</comment>
<gene>
    <name evidence="4" type="ORF">JYA62_16205</name>
</gene>
<accession>A0ABS3A3Z5</accession>
<dbReference type="EMBL" id="JAFHLB010000022">
    <property type="protein sequence ID" value="MBN3579206.1"/>
    <property type="molecule type" value="Genomic_DNA"/>
</dbReference>
<dbReference type="Pfam" id="PF02086">
    <property type="entry name" value="MethyltransfD12"/>
    <property type="match status" value="2"/>
</dbReference>
<dbReference type="Gene3D" id="3.40.50.150">
    <property type="entry name" value="Vaccinia Virus protein VP39"/>
    <property type="match status" value="1"/>
</dbReference>
<proteinExistence type="predicted"/>
<keyword evidence="1 4" id="KW-0489">Methyltransferase</keyword>
<dbReference type="PANTHER" id="PTHR30481:SF4">
    <property type="entry name" value="SITE-SPECIFIC DNA-METHYLTRANSFERASE (ADENINE-SPECIFIC)"/>
    <property type="match status" value="1"/>
</dbReference>
<dbReference type="GO" id="GO:0032259">
    <property type="term" value="P:methylation"/>
    <property type="evidence" value="ECO:0007669"/>
    <property type="project" value="UniProtKB-KW"/>
</dbReference>
<keyword evidence="5" id="KW-1185">Reference proteome</keyword>
<dbReference type="InterPro" id="IPR012327">
    <property type="entry name" value="MeTrfase_D12"/>
</dbReference>
<dbReference type="PANTHER" id="PTHR30481">
    <property type="entry name" value="DNA ADENINE METHYLASE"/>
    <property type="match status" value="1"/>
</dbReference>
<dbReference type="GO" id="GO:0008168">
    <property type="term" value="F:methyltransferase activity"/>
    <property type="evidence" value="ECO:0007669"/>
    <property type="project" value="UniProtKB-KW"/>
</dbReference>
<evidence type="ECO:0000256" key="1">
    <source>
        <dbReference type="ARBA" id="ARBA00022603"/>
    </source>
</evidence>
<name>A0ABS3A3Z5_9VIBR</name>
<dbReference type="RefSeq" id="WP_206371201.1">
    <property type="nucleotide sequence ID" value="NZ_CAWPTM010000093.1"/>
</dbReference>
<reference evidence="4 5" key="1">
    <citation type="submission" date="2021-02" db="EMBL/GenBank/DDBJ databases">
        <title>Draft Genome Sequences of 5 Vibrio neptunius Strains Isolated From of Bivalve Hatcheries.</title>
        <authorList>
            <person name="Galvis F."/>
            <person name="Barja J.L."/>
            <person name="Lemos M.L."/>
            <person name="Balado M."/>
        </authorList>
    </citation>
    <scope>NUCLEOTIDE SEQUENCE [LARGE SCALE GENOMIC DNA]</scope>
    <source>
        <strain evidence="4 5">PP-145.98</strain>
    </source>
</reference>
<dbReference type="InterPro" id="IPR029063">
    <property type="entry name" value="SAM-dependent_MTases_sf"/>
</dbReference>
<evidence type="ECO:0000256" key="2">
    <source>
        <dbReference type="ARBA" id="ARBA00022679"/>
    </source>
</evidence>
<organism evidence="4 5">
    <name type="scientific">Vibrio neptunius</name>
    <dbReference type="NCBI Taxonomy" id="170651"/>
    <lineage>
        <taxon>Bacteria</taxon>
        <taxon>Pseudomonadati</taxon>
        <taxon>Pseudomonadota</taxon>
        <taxon>Gammaproteobacteria</taxon>
        <taxon>Vibrionales</taxon>
        <taxon>Vibrionaceae</taxon>
        <taxon>Vibrio</taxon>
    </lineage>
</organism>
<evidence type="ECO:0000256" key="3">
    <source>
        <dbReference type="ARBA" id="ARBA00022691"/>
    </source>
</evidence>
<sequence length="222" mass="26598">MYPGGKGKTFHHLVNLMPPHHRYIEPYLGSGAVLRKKLPATENIGNDLDTRCIKSLEGISNVTFYNEDALTLLARLPLDEKTLVYCDPPYVASTRKKEKIYKYEYSDEQHEQLLKFLIRQDCMVMISGYECKLYRDYLVDWNKVHFNSQTQNGVREETIWFNFQPPSQLHDNRYIGCNFRERQVIKRRQERLKRKFQNMDPIERSIFFEWLRSEYPQYGEQI</sequence>